<dbReference type="CDD" id="cd04077">
    <property type="entry name" value="Peptidases_S8_PCSK9_ProteinaseK_like"/>
    <property type="match status" value="1"/>
</dbReference>
<dbReference type="Pfam" id="PF05922">
    <property type="entry name" value="Inhibitor_I9"/>
    <property type="match status" value="1"/>
</dbReference>
<dbReference type="Gene3D" id="3.40.50.200">
    <property type="entry name" value="Peptidase S8/S53 domain"/>
    <property type="match status" value="1"/>
</dbReference>
<organism evidence="11 12">
    <name type="scientific">Stackebrandtia albiflava</name>
    <dbReference type="NCBI Taxonomy" id="406432"/>
    <lineage>
        <taxon>Bacteria</taxon>
        <taxon>Bacillati</taxon>
        <taxon>Actinomycetota</taxon>
        <taxon>Actinomycetes</taxon>
        <taxon>Glycomycetales</taxon>
        <taxon>Glycomycetaceae</taxon>
        <taxon>Stackebrandtia</taxon>
    </lineage>
</organism>
<dbReference type="EMBL" id="VLLL01000005">
    <property type="protein sequence ID" value="TWJ16373.1"/>
    <property type="molecule type" value="Genomic_DNA"/>
</dbReference>
<dbReference type="PRINTS" id="PR00723">
    <property type="entry name" value="SUBTILISIN"/>
</dbReference>
<gene>
    <name evidence="11" type="ORF">LX16_2102</name>
</gene>
<evidence type="ECO:0000256" key="4">
    <source>
        <dbReference type="ARBA" id="ARBA00022825"/>
    </source>
</evidence>
<feature type="chain" id="PRO_5021823583" evidence="8">
    <location>
        <begin position="30"/>
        <end position="485"/>
    </location>
</feature>
<reference evidence="11 12" key="1">
    <citation type="journal article" date="2013" name="Stand. Genomic Sci.">
        <title>Genomic Encyclopedia of Type Strains, Phase I: The one thousand microbial genomes (KMG-I) project.</title>
        <authorList>
            <person name="Kyrpides N.C."/>
            <person name="Woyke T."/>
            <person name="Eisen J.A."/>
            <person name="Garrity G."/>
            <person name="Lilburn T.G."/>
            <person name="Beck B.J."/>
            <person name="Whitman W.B."/>
            <person name="Hugenholtz P."/>
            <person name="Klenk H.P."/>
        </authorList>
    </citation>
    <scope>NUCLEOTIDE SEQUENCE [LARGE SCALE GENOMIC DNA]</scope>
    <source>
        <strain evidence="11 12">DSM 45044</strain>
    </source>
</reference>
<dbReference type="Pfam" id="PF00082">
    <property type="entry name" value="Peptidase_S8"/>
    <property type="match status" value="1"/>
</dbReference>
<evidence type="ECO:0000313" key="12">
    <source>
        <dbReference type="Proteomes" id="UP000321617"/>
    </source>
</evidence>
<evidence type="ECO:0000313" key="11">
    <source>
        <dbReference type="EMBL" id="TWJ16373.1"/>
    </source>
</evidence>
<keyword evidence="8" id="KW-0732">Signal</keyword>
<dbReference type="PROSITE" id="PS51892">
    <property type="entry name" value="SUBTILASE"/>
    <property type="match status" value="1"/>
</dbReference>
<dbReference type="InterPro" id="IPR050131">
    <property type="entry name" value="Peptidase_S8_subtilisin-like"/>
</dbReference>
<sequence length="485" mass="49596">MRISFRSVAATASAATLLAVGLSTGPAHATGEILGADSPDAVAGSYIVVLDDSLSATSTADTAASLASRYDAHVTHTYTAALRGFAAEMSEADAERLAAHPDVAYVEQDARVSLDGTQSNPPSWGLDRIDQRNLPLDARYTYPNTASNVRIYVLDTGIRTSHDDFGNPSRASWGTNTIDANDTDCNGHGTHVAGTAGGAAHGVAKAAKLIAVKVLNCAGSGTIASVVAGVDWVTANAVKPAVANMSLGGGANTTLDNAVAASVSSGIVYTLAAGNNNGDACGHSPARVSQSSAAITVGNSTSTDARASSSNWGSCVTLFAPGTSITSAWHTGDTATNTISGTSMAAPHVAGAAAMILSTNPGWTPQQVKTRLVDDSTKNVISDPKGSPNRLLYVGSGEQGTAPVVDYVFCESGNWRFICHMSYAAEGTVTIRWTYNGSAYPAGDGRTVVNGNCARNSSPRVTVTVSNAAGADTASTVFQCRQIWQ</sequence>
<comment type="caution">
    <text evidence="11">The sequence shown here is derived from an EMBL/GenBank/DDBJ whole genome shotgun (WGS) entry which is preliminary data.</text>
</comment>
<dbReference type="InterPro" id="IPR034193">
    <property type="entry name" value="PCSK9_ProteinaseK-like"/>
</dbReference>
<evidence type="ECO:0000259" key="10">
    <source>
        <dbReference type="Pfam" id="PF05922"/>
    </source>
</evidence>
<dbReference type="SUPFAM" id="SSF54897">
    <property type="entry name" value="Protease propeptides/inhibitors"/>
    <property type="match status" value="1"/>
</dbReference>
<dbReference type="InterPro" id="IPR000209">
    <property type="entry name" value="Peptidase_S8/S53_dom"/>
</dbReference>
<dbReference type="InterPro" id="IPR037045">
    <property type="entry name" value="S8pro/Inhibitor_I9_sf"/>
</dbReference>
<feature type="active site" description="Charge relay system" evidence="5 6">
    <location>
        <position position="155"/>
    </location>
</feature>
<keyword evidence="4 6" id="KW-0720">Serine protease</keyword>
<comment type="similarity">
    <text evidence="1 6 7">Belongs to the peptidase S8 family.</text>
</comment>
<evidence type="ECO:0000256" key="5">
    <source>
        <dbReference type="PIRSR" id="PIRSR615500-1"/>
    </source>
</evidence>
<feature type="signal peptide" evidence="8">
    <location>
        <begin position="1"/>
        <end position="29"/>
    </location>
</feature>
<proteinExistence type="inferred from homology"/>
<dbReference type="GO" id="GO:0004252">
    <property type="term" value="F:serine-type endopeptidase activity"/>
    <property type="evidence" value="ECO:0007669"/>
    <property type="project" value="UniProtKB-UniRule"/>
</dbReference>
<dbReference type="OrthoDB" id="9766923at2"/>
<accession>A0A562VEQ8</accession>
<feature type="active site" description="Charge relay system" evidence="5 6">
    <location>
        <position position="343"/>
    </location>
</feature>
<feature type="domain" description="Inhibitor I9" evidence="10">
    <location>
        <begin position="45"/>
        <end position="114"/>
    </location>
</feature>
<evidence type="ECO:0000256" key="1">
    <source>
        <dbReference type="ARBA" id="ARBA00011073"/>
    </source>
</evidence>
<evidence type="ECO:0000256" key="3">
    <source>
        <dbReference type="ARBA" id="ARBA00022801"/>
    </source>
</evidence>
<dbReference type="InterPro" id="IPR023827">
    <property type="entry name" value="Peptidase_S8_Asp-AS"/>
</dbReference>
<dbReference type="Gene3D" id="3.30.70.80">
    <property type="entry name" value="Peptidase S8 propeptide/proteinase inhibitor I9"/>
    <property type="match status" value="1"/>
</dbReference>
<feature type="domain" description="Peptidase S8/S53" evidence="9">
    <location>
        <begin position="147"/>
        <end position="379"/>
    </location>
</feature>
<keyword evidence="2 6" id="KW-0645">Protease</keyword>
<dbReference type="RefSeq" id="WP_147136688.1">
    <property type="nucleotide sequence ID" value="NZ_BAABIJ010000001.1"/>
</dbReference>
<dbReference type="PROSITE" id="PS00137">
    <property type="entry name" value="SUBTILASE_HIS"/>
    <property type="match status" value="1"/>
</dbReference>
<dbReference type="PANTHER" id="PTHR43806:SF11">
    <property type="entry name" value="CEREVISIN-RELATED"/>
    <property type="match status" value="1"/>
</dbReference>
<dbReference type="InterPro" id="IPR036852">
    <property type="entry name" value="Peptidase_S8/S53_dom_sf"/>
</dbReference>
<keyword evidence="3 6" id="KW-0378">Hydrolase</keyword>
<dbReference type="AlphaFoldDB" id="A0A562VEQ8"/>
<dbReference type="InterPro" id="IPR023828">
    <property type="entry name" value="Peptidase_S8_Ser-AS"/>
</dbReference>
<name>A0A562VEQ8_9ACTN</name>
<dbReference type="Proteomes" id="UP000321617">
    <property type="component" value="Unassembled WGS sequence"/>
</dbReference>
<dbReference type="GO" id="GO:0005615">
    <property type="term" value="C:extracellular space"/>
    <property type="evidence" value="ECO:0007669"/>
    <property type="project" value="TreeGrafter"/>
</dbReference>
<keyword evidence="12" id="KW-1185">Reference proteome</keyword>
<dbReference type="InterPro" id="IPR010259">
    <property type="entry name" value="S8pro/Inhibitor_I9"/>
</dbReference>
<dbReference type="InterPro" id="IPR015500">
    <property type="entry name" value="Peptidase_S8_subtilisin-rel"/>
</dbReference>
<evidence type="ECO:0000259" key="9">
    <source>
        <dbReference type="Pfam" id="PF00082"/>
    </source>
</evidence>
<dbReference type="SUPFAM" id="SSF52743">
    <property type="entry name" value="Subtilisin-like"/>
    <property type="match status" value="1"/>
</dbReference>
<dbReference type="PROSITE" id="PS00136">
    <property type="entry name" value="SUBTILASE_ASP"/>
    <property type="match status" value="1"/>
</dbReference>
<evidence type="ECO:0000256" key="6">
    <source>
        <dbReference type="PROSITE-ProRule" id="PRU01240"/>
    </source>
</evidence>
<protein>
    <submittedName>
        <fullName evidence="11">Peptidase inhibitor I9</fullName>
    </submittedName>
</protein>
<evidence type="ECO:0000256" key="2">
    <source>
        <dbReference type="ARBA" id="ARBA00022670"/>
    </source>
</evidence>
<dbReference type="PROSITE" id="PS00138">
    <property type="entry name" value="SUBTILASE_SER"/>
    <property type="match status" value="1"/>
</dbReference>
<dbReference type="GO" id="GO:0006508">
    <property type="term" value="P:proteolysis"/>
    <property type="evidence" value="ECO:0007669"/>
    <property type="project" value="UniProtKB-KW"/>
</dbReference>
<dbReference type="InterPro" id="IPR022398">
    <property type="entry name" value="Peptidase_S8_His-AS"/>
</dbReference>
<feature type="active site" description="Charge relay system" evidence="5 6">
    <location>
        <position position="188"/>
    </location>
</feature>
<dbReference type="PANTHER" id="PTHR43806">
    <property type="entry name" value="PEPTIDASE S8"/>
    <property type="match status" value="1"/>
</dbReference>
<evidence type="ECO:0000256" key="7">
    <source>
        <dbReference type="RuleBase" id="RU003355"/>
    </source>
</evidence>
<evidence type="ECO:0000256" key="8">
    <source>
        <dbReference type="SAM" id="SignalP"/>
    </source>
</evidence>
<dbReference type="FunFam" id="3.40.50.200:FF:000014">
    <property type="entry name" value="Proteinase K"/>
    <property type="match status" value="1"/>
</dbReference>